<keyword evidence="2" id="KW-1185">Reference proteome</keyword>
<evidence type="ECO:0000313" key="1">
    <source>
        <dbReference type="EMBL" id="UYQ70994.1"/>
    </source>
</evidence>
<dbReference type="RefSeq" id="WP_264224658.1">
    <property type="nucleotide sequence ID" value="NZ_CP107716.1"/>
</dbReference>
<accession>A0ABY6IKV9</accession>
<dbReference type="Proteomes" id="UP001163882">
    <property type="component" value="Chromosome"/>
</dbReference>
<reference evidence="1" key="1">
    <citation type="submission" date="2022-10" db="EMBL/GenBank/DDBJ databases">
        <title>YIM 151497 complete genome.</title>
        <authorList>
            <person name="Chen X."/>
        </authorList>
    </citation>
    <scope>NUCLEOTIDE SEQUENCE</scope>
    <source>
        <strain evidence="1">YIM 151497</strain>
    </source>
</reference>
<proteinExistence type="predicted"/>
<gene>
    <name evidence="1" type="ORF">OF122_13090</name>
</gene>
<protein>
    <submittedName>
        <fullName evidence="1">Uncharacterized protein</fullName>
    </submittedName>
</protein>
<organism evidence="1 2">
    <name type="scientific">Pelagibacterium flavum</name>
    <dbReference type="NCBI Taxonomy" id="2984530"/>
    <lineage>
        <taxon>Bacteria</taxon>
        <taxon>Pseudomonadati</taxon>
        <taxon>Pseudomonadota</taxon>
        <taxon>Alphaproteobacteria</taxon>
        <taxon>Hyphomicrobiales</taxon>
        <taxon>Devosiaceae</taxon>
        <taxon>Pelagibacterium</taxon>
    </lineage>
</organism>
<sequence>MNRPPKDITEAAERVYNKLGRGSNDDILAIAKALADERERCAVIADDMRDQDGMDAAPCIFIAAQIRAGYGPL</sequence>
<name>A0ABY6IKV9_9HYPH</name>
<evidence type="ECO:0000313" key="2">
    <source>
        <dbReference type="Proteomes" id="UP001163882"/>
    </source>
</evidence>
<dbReference type="EMBL" id="CP107716">
    <property type="protein sequence ID" value="UYQ70994.1"/>
    <property type="molecule type" value="Genomic_DNA"/>
</dbReference>